<evidence type="ECO:0000313" key="3">
    <source>
        <dbReference type="Proteomes" id="UP000006882"/>
    </source>
</evidence>
<organism evidence="2 3">
    <name type="scientific">Prunus persica</name>
    <name type="common">Peach</name>
    <name type="synonym">Amygdalus persica</name>
    <dbReference type="NCBI Taxonomy" id="3760"/>
    <lineage>
        <taxon>Eukaryota</taxon>
        <taxon>Viridiplantae</taxon>
        <taxon>Streptophyta</taxon>
        <taxon>Embryophyta</taxon>
        <taxon>Tracheophyta</taxon>
        <taxon>Spermatophyta</taxon>
        <taxon>Magnoliopsida</taxon>
        <taxon>eudicotyledons</taxon>
        <taxon>Gunneridae</taxon>
        <taxon>Pentapetalae</taxon>
        <taxon>rosids</taxon>
        <taxon>fabids</taxon>
        <taxon>Rosales</taxon>
        <taxon>Rosaceae</taxon>
        <taxon>Amygdaloideae</taxon>
        <taxon>Amygdaleae</taxon>
        <taxon>Prunus</taxon>
    </lineage>
</organism>
<evidence type="ECO:0000256" key="1">
    <source>
        <dbReference type="SAM" id="SignalP"/>
    </source>
</evidence>
<keyword evidence="1" id="KW-0732">Signal</keyword>
<keyword evidence="3" id="KW-1185">Reference proteome</keyword>
<protein>
    <submittedName>
        <fullName evidence="2">Uncharacterized protein</fullName>
    </submittedName>
</protein>
<dbReference type="EMBL" id="CM007654">
    <property type="protein sequence ID" value="ONI13617.1"/>
    <property type="molecule type" value="Genomic_DNA"/>
</dbReference>
<dbReference type="Proteomes" id="UP000006882">
    <property type="component" value="Chromosome G4"/>
</dbReference>
<feature type="signal peptide" evidence="1">
    <location>
        <begin position="1"/>
        <end position="22"/>
    </location>
</feature>
<feature type="chain" id="PRO_5013395398" evidence="1">
    <location>
        <begin position="23"/>
        <end position="95"/>
    </location>
</feature>
<gene>
    <name evidence="2" type="ORF">PRUPE_4G233500</name>
</gene>
<dbReference type="Gramene" id="ONI13617">
    <property type="protein sequence ID" value="ONI13617"/>
    <property type="gene ID" value="PRUPE_4G233500"/>
</dbReference>
<evidence type="ECO:0000313" key="2">
    <source>
        <dbReference type="EMBL" id="ONI13617.1"/>
    </source>
</evidence>
<accession>A0A251PPY7</accession>
<reference evidence="2 3" key="1">
    <citation type="journal article" date="2013" name="Nat. Genet.">
        <title>The high-quality draft genome of peach (Prunus persica) identifies unique patterns of genetic diversity, domestication and genome evolution.</title>
        <authorList>
            <consortium name="International Peach Genome Initiative"/>
            <person name="Verde I."/>
            <person name="Abbott A.G."/>
            <person name="Scalabrin S."/>
            <person name="Jung S."/>
            <person name="Shu S."/>
            <person name="Marroni F."/>
            <person name="Zhebentyayeva T."/>
            <person name="Dettori M.T."/>
            <person name="Grimwood J."/>
            <person name="Cattonaro F."/>
            <person name="Zuccolo A."/>
            <person name="Rossini L."/>
            <person name="Jenkins J."/>
            <person name="Vendramin E."/>
            <person name="Meisel L.A."/>
            <person name="Decroocq V."/>
            <person name="Sosinski B."/>
            <person name="Prochnik S."/>
            <person name="Mitros T."/>
            <person name="Policriti A."/>
            <person name="Cipriani G."/>
            <person name="Dondini L."/>
            <person name="Ficklin S."/>
            <person name="Goodstein D.M."/>
            <person name="Xuan P."/>
            <person name="Del Fabbro C."/>
            <person name="Aramini V."/>
            <person name="Copetti D."/>
            <person name="Gonzalez S."/>
            <person name="Horner D.S."/>
            <person name="Falchi R."/>
            <person name="Lucas S."/>
            <person name="Mica E."/>
            <person name="Maldonado J."/>
            <person name="Lazzari B."/>
            <person name="Bielenberg D."/>
            <person name="Pirona R."/>
            <person name="Miculan M."/>
            <person name="Barakat A."/>
            <person name="Testolin R."/>
            <person name="Stella A."/>
            <person name="Tartarini S."/>
            <person name="Tonutti P."/>
            <person name="Arus P."/>
            <person name="Orellana A."/>
            <person name="Wells C."/>
            <person name="Main D."/>
            <person name="Vizzotto G."/>
            <person name="Silva H."/>
            <person name="Salamini F."/>
            <person name="Schmutz J."/>
            <person name="Morgante M."/>
            <person name="Rokhsar D.S."/>
        </authorList>
    </citation>
    <scope>NUCLEOTIDE SEQUENCE [LARGE SCALE GENOMIC DNA]</scope>
    <source>
        <strain evidence="3">cv. Nemared</strain>
    </source>
</reference>
<proteinExistence type="predicted"/>
<sequence length="95" mass="10847">MILLIFGTSLSLWMNLSKISIAIVVHMDEVIHKFHITGAQVLYMSIFCDIPKCLNFTNYSYKPCVLILHCQSLVTIVVLSGGKNTFWVMYICIFI</sequence>
<dbReference type="AlphaFoldDB" id="A0A251PPY7"/>
<name>A0A251PPY7_PRUPE</name>